<dbReference type="GO" id="GO:0003779">
    <property type="term" value="F:actin binding"/>
    <property type="evidence" value="ECO:0007669"/>
    <property type="project" value="UniProtKB-KW"/>
</dbReference>
<dbReference type="Gene3D" id="1.25.40.420">
    <property type="match status" value="1"/>
</dbReference>
<evidence type="ECO:0000259" key="6">
    <source>
        <dbReference type="PROSITE" id="PS50097"/>
    </source>
</evidence>
<evidence type="ECO:0000313" key="8">
    <source>
        <dbReference type="Proteomes" id="UP001176961"/>
    </source>
</evidence>
<organism evidence="7 8">
    <name type="scientific">Cylicocyclus nassatus</name>
    <name type="common">Nematode worm</name>
    <dbReference type="NCBI Taxonomy" id="53992"/>
    <lineage>
        <taxon>Eukaryota</taxon>
        <taxon>Metazoa</taxon>
        <taxon>Ecdysozoa</taxon>
        <taxon>Nematoda</taxon>
        <taxon>Chromadorea</taxon>
        <taxon>Rhabditida</taxon>
        <taxon>Rhabditina</taxon>
        <taxon>Rhabditomorpha</taxon>
        <taxon>Strongyloidea</taxon>
        <taxon>Strongylidae</taxon>
        <taxon>Cylicocyclus</taxon>
    </lineage>
</organism>
<evidence type="ECO:0000256" key="3">
    <source>
        <dbReference type="ARBA" id="ARBA00022737"/>
    </source>
</evidence>
<dbReference type="Pfam" id="PF00651">
    <property type="entry name" value="BTB"/>
    <property type="match status" value="1"/>
</dbReference>
<dbReference type="InterPro" id="IPR000210">
    <property type="entry name" value="BTB/POZ_dom"/>
</dbReference>
<dbReference type="EMBL" id="CATQJL010000112">
    <property type="protein sequence ID" value="CAJ0594386.1"/>
    <property type="molecule type" value="Genomic_DNA"/>
</dbReference>
<comment type="caution">
    <text evidence="7">The sequence shown here is derived from an EMBL/GenBank/DDBJ whole genome shotgun (WGS) entry which is preliminary data.</text>
</comment>
<reference evidence="7" key="1">
    <citation type="submission" date="2023-07" db="EMBL/GenBank/DDBJ databases">
        <authorList>
            <consortium name="CYATHOMIX"/>
        </authorList>
    </citation>
    <scope>NUCLEOTIDE SEQUENCE</scope>
    <source>
        <strain evidence="7">N/A</strain>
    </source>
</reference>
<dbReference type="SMART" id="SM00225">
    <property type="entry name" value="BTB"/>
    <property type="match status" value="1"/>
</dbReference>
<comment type="pathway">
    <text evidence="1">Protein modification; protein ubiquitination.</text>
</comment>
<evidence type="ECO:0000256" key="5">
    <source>
        <dbReference type="ARBA" id="ARBA00023203"/>
    </source>
</evidence>
<feature type="domain" description="BTB" evidence="6">
    <location>
        <begin position="96"/>
        <end position="163"/>
    </location>
</feature>
<dbReference type="PANTHER" id="PTHR24412">
    <property type="entry name" value="KELCH PROTEIN"/>
    <property type="match status" value="1"/>
</dbReference>
<accession>A0AA36GLR7</accession>
<dbReference type="Gene3D" id="2.120.10.80">
    <property type="entry name" value="Kelch-type beta propeller"/>
    <property type="match status" value="1"/>
</dbReference>
<evidence type="ECO:0000256" key="2">
    <source>
        <dbReference type="ARBA" id="ARBA00022441"/>
    </source>
</evidence>
<evidence type="ECO:0000256" key="1">
    <source>
        <dbReference type="ARBA" id="ARBA00004906"/>
    </source>
</evidence>
<evidence type="ECO:0000313" key="7">
    <source>
        <dbReference type="EMBL" id="CAJ0594386.1"/>
    </source>
</evidence>
<sequence>RRLVATVAGKSQLCSTSRCLQILPAFRLTSPSFHKLSSNFHDSNMDAGGDIIMDAKNPQMYPGCATMTAPMYHKSTTHSRLLLSQLAELRDDSRLCDVALVVKGTRINAHRLVLTACSNYFKAMFTGEMAESRLQEIEMVDMDAGTLDALVNFCYSGEIKITDVNVQNILPAACLLQLNEVQEVCCEFLKKQLDPSNCLGIRAFADTHACQELLRSADKYTLHNFQDVIGTEEFHLLPVNQLINLISSEELHVRSEEQVFAAVVQWVRFDLPSRKQYLSKLLEHVRLPLCHPKFLVSTVSEDALVKADAACRDLVDEAKNYLLLPLERPNMQGPRTRPRKPIKFGEVLYAVGGWCSGDAIASVERLDPGKAIPVWQCVAPMSKRRCGVGVAVVDNLLYAVGGHDGQTYLNSIERFDPATNQWSCDVAPTSTCRTSVGVAVLDGFLYAVGGQDGINCLDVVERYDARRNEWTCVAPMGTRRLGVSVSVLNGCLYAVGGSDGQSPLNTVERLDPRVGKWDVVRPMSTRRKHLGSAVFDGHLYAVGGRDDSCELSSAEKYNPVANEWTAVVAMNNRRSGVGLAVVNERMYAVGGFDGTTYLKTAEVFDPEANQWRHHGCMNYRRLGGGVGVIRMPCQSQQPVNESAF</sequence>
<keyword evidence="5" id="KW-0009">Actin-binding</keyword>
<name>A0AA36GLR7_CYLNA</name>
<dbReference type="FunFam" id="1.25.40.420:FF:000001">
    <property type="entry name" value="Kelch-like family member 12"/>
    <property type="match status" value="1"/>
</dbReference>
<keyword evidence="4" id="KW-0833">Ubl conjugation pathway</keyword>
<dbReference type="PROSITE" id="PS50097">
    <property type="entry name" value="BTB"/>
    <property type="match status" value="1"/>
</dbReference>
<dbReference type="InterPro" id="IPR017096">
    <property type="entry name" value="BTB-kelch_protein"/>
</dbReference>
<dbReference type="AlphaFoldDB" id="A0AA36GLR7"/>
<dbReference type="InterPro" id="IPR011705">
    <property type="entry name" value="BACK"/>
</dbReference>
<dbReference type="PIRSF" id="PIRSF037037">
    <property type="entry name" value="Kelch-like_protein_gigaxonin"/>
    <property type="match status" value="1"/>
</dbReference>
<keyword evidence="8" id="KW-1185">Reference proteome</keyword>
<proteinExistence type="predicted"/>
<protein>
    <recommendedName>
        <fullName evidence="6">BTB domain-containing protein</fullName>
    </recommendedName>
</protein>
<dbReference type="SUPFAM" id="SSF117281">
    <property type="entry name" value="Kelch motif"/>
    <property type="match status" value="2"/>
</dbReference>
<dbReference type="Pfam" id="PF01344">
    <property type="entry name" value="Kelch_1"/>
    <property type="match status" value="6"/>
</dbReference>
<dbReference type="Proteomes" id="UP001176961">
    <property type="component" value="Unassembled WGS sequence"/>
</dbReference>
<dbReference type="Gene3D" id="3.30.710.10">
    <property type="entry name" value="Potassium Channel Kv1.1, Chain A"/>
    <property type="match status" value="1"/>
</dbReference>
<dbReference type="InterPro" id="IPR006652">
    <property type="entry name" value="Kelch_1"/>
</dbReference>
<dbReference type="SMART" id="SM00612">
    <property type="entry name" value="Kelch"/>
    <property type="match status" value="6"/>
</dbReference>
<evidence type="ECO:0000256" key="4">
    <source>
        <dbReference type="ARBA" id="ARBA00022786"/>
    </source>
</evidence>
<dbReference type="InterPro" id="IPR011333">
    <property type="entry name" value="SKP1/BTB/POZ_sf"/>
</dbReference>
<keyword evidence="3" id="KW-0677">Repeat</keyword>
<feature type="non-terminal residue" evidence="7">
    <location>
        <position position="644"/>
    </location>
</feature>
<dbReference type="FunFam" id="3.30.710.10:FF:000001">
    <property type="entry name" value="Kelch-like family member 20"/>
    <property type="match status" value="1"/>
</dbReference>
<dbReference type="SUPFAM" id="SSF54695">
    <property type="entry name" value="POZ domain"/>
    <property type="match status" value="1"/>
</dbReference>
<dbReference type="SMART" id="SM00875">
    <property type="entry name" value="BACK"/>
    <property type="match status" value="1"/>
</dbReference>
<dbReference type="Pfam" id="PF07707">
    <property type="entry name" value="BACK"/>
    <property type="match status" value="1"/>
</dbReference>
<keyword evidence="2" id="KW-0880">Kelch repeat</keyword>
<dbReference type="InterPro" id="IPR015915">
    <property type="entry name" value="Kelch-typ_b-propeller"/>
</dbReference>
<gene>
    <name evidence="7" type="ORF">CYNAS_LOCUS6369</name>
</gene>
<dbReference type="PANTHER" id="PTHR24412:SF451">
    <property type="entry name" value="KELCH-LIKE PROTEIN 20"/>
    <property type="match status" value="1"/>
</dbReference>